<evidence type="ECO:0000256" key="2">
    <source>
        <dbReference type="ARBA" id="ARBA00022723"/>
    </source>
</evidence>
<evidence type="ECO:0000313" key="7">
    <source>
        <dbReference type="EMBL" id="AYV55224.1"/>
    </source>
</evidence>
<reference evidence="8 9" key="1">
    <citation type="submission" date="2017-07" db="EMBL/GenBank/DDBJ databases">
        <title>Leptospira spp. isolated from tropical soils.</title>
        <authorList>
            <person name="Thibeaux R."/>
            <person name="Iraola G."/>
            <person name="Ferres I."/>
            <person name="Bierque E."/>
            <person name="Girault D."/>
            <person name="Soupe-Gilbert M.-E."/>
            <person name="Picardeau M."/>
            <person name="Goarant C."/>
        </authorList>
    </citation>
    <scope>NUCLEOTIDE SEQUENCE [LARGE SCALE GENOMIC DNA]</scope>
    <source>
        <strain evidence="8 9">JW2-C-B1</strain>
    </source>
</reference>
<dbReference type="AlphaFoldDB" id="A0A2M9XMT0"/>
<dbReference type="EMBL" id="NPDP01000029">
    <property type="protein sequence ID" value="PJZ28975.1"/>
    <property type="molecule type" value="Genomic_DNA"/>
</dbReference>
<evidence type="ECO:0000313" key="10">
    <source>
        <dbReference type="Proteomes" id="UP000276407"/>
    </source>
</evidence>
<feature type="transmembrane region" description="Helical" evidence="5">
    <location>
        <begin position="40"/>
        <end position="61"/>
    </location>
</feature>
<evidence type="ECO:0000259" key="6">
    <source>
        <dbReference type="Pfam" id="PF00149"/>
    </source>
</evidence>
<feature type="transmembrane region" description="Helical" evidence="5">
    <location>
        <begin position="73"/>
        <end position="94"/>
    </location>
</feature>
<dbReference type="PANTHER" id="PTHR31302">
    <property type="entry name" value="TRANSMEMBRANE PROTEIN WITH METALLOPHOSPHOESTERASE DOMAIN-RELATED"/>
    <property type="match status" value="1"/>
</dbReference>
<evidence type="ECO:0000313" key="9">
    <source>
        <dbReference type="Proteomes" id="UP000231919"/>
    </source>
</evidence>
<dbReference type="GO" id="GO:0016020">
    <property type="term" value="C:membrane"/>
    <property type="evidence" value="ECO:0007669"/>
    <property type="project" value="GOC"/>
</dbReference>
<sequence length="401" mass="44149">MENQISRFLIFLSVFTLIIGLGYTYTGFRLIPGLGAQGWLSWFAWILILLFTLSIPVSYYISLTSRQEGIQTAFSYLAFTGLGFFTILFSLVLLKDITTVSLHGITRFFPSPSGSDQGGAELLQRKEFLNQLLSFSVLGLAGGLTGIGFYQAHKKLKVIHVDVVEENLHSSLDGFKIVQVSDIHIGPTIKKSFLESVVKTINELEPDLVAITGDLVDGPVSKLGHHITPLADLKSKHGTFFVTGNHEYYSGALSWIREVQKHGIRVLLNEHQILEHGSANLTLAGVTDLKAGTIIAEHKTDPYQAMKGGEKSDYKILLAHQPNSVFEGADAGFDLQLSGHTHGGQYFPGNLLIYLAQKFVAGLHKHKDTWIYVSRGTGYWGPPIRLGAPSEISVIRLKKNS</sequence>
<organism evidence="7 10">
    <name type="scientific">Leptospira kmetyi</name>
    <dbReference type="NCBI Taxonomy" id="408139"/>
    <lineage>
        <taxon>Bacteria</taxon>
        <taxon>Pseudomonadati</taxon>
        <taxon>Spirochaetota</taxon>
        <taxon>Spirochaetia</taxon>
        <taxon>Leptospirales</taxon>
        <taxon>Leptospiraceae</taxon>
        <taxon>Leptospira</taxon>
    </lineage>
</organism>
<keyword evidence="5" id="KW-0472">Membrane</keyword>
<reference evidence="7 10" key="2">
    <citation type="submission" date="2018-11" db="EMBL/GenBank/DDBJ databases">
        <title>Complete genome sequence of Leptospira kmetyi isolate LS 001/16 from soil sample associated with a leptospirosis patient in Kelantan.</title>
        <authorList>
            <person name="Muhammad Yusoff F."/>
            <person name="Muhammad Yusoff S."/>
            <person name="Ahmad M.N."/>
            <person name="Yusof N.Y."/>
            <person name="Aziah I."/>
        </authorList>
    </citation>
    <scope>NUCLEOTIDE SEQUENCE [LARGE SCALE GENOMIC DNA]</scope>
    <source>
        <strain evidence="7 10">LS 001/16</strain>
    </source>
</reference>
<dbReference type="Proteomes" id="UP000276407">
    <property type="component" value="Chromosome 1"/>
</dbReference>
<keyword evidence="3" id="KW-0378">Hydrolase</keyword>
<dbReference type="FunFam" id="3.60.21.10:FF:000028">
    <property type="entry name" value="Putative metallophosphoesterase"/>
    <property type="match status" value="1"/>
</dbReference>
<dbReference type="SUPFAM" id="SSF56300">
    <property type="entry name" value="Metallo-dependent phosphatases"/>
    <property type="match status" value="1"/>
</dbReference>
<keyword evidence="2" id="KW-0479">Metal-binding</keyword>
<dbReference type="OrthoDB" id="9780884at2"/>
<dbReference type="EMBL" id="CP033614">
    <property type="protein sequence ID" value="AYV55224.1"/>
    <property type="molecule type" value="Genomic_DNA"/>
</dbReference>
<dbReference type="Pfam" id="PF00149">
    <property type="entry name" value="Metallophos"/>
    <property type="match status" value="1"/>
</dbReference>
<dbReference type="KEGG" id="lkm:EFP84_06665"/>
<dbReference type="Proteomes" id="UP000231919">
    <property type="component" value="Unassembled WGS sequence"/>
</dbReference>
<dbReference type="InterPro" id="IPR029052">
    <property type="entry name" value="Metallo-depent_PP-like"/>
</dbReference>
<gene>
    <name evidence="8" type="ORF">CH378_15120</name>
    <name evidence="7" type="ORF">EFP84_06665</name>
</gene>
<comment type="cofactor">
    <cofactor evidence="1">
        <name>a divalent metal cation</name>
        <dbReference type="ChEBI" id="CHEBI:60240"/>
    </cofactor>
</comment>
<dbReference type="RefSeq" id="WP_020986118.1">
    <property type="nucleotide sequence ID" value="NZ_CP033614.1"/>
</dbReference>
<keyword evidence="5" id="KW-1133">Transmembrane helix</keyword>
<dbReference type="Gene3D" id="3.60.21.10">
    <property type="match status" value="1"/>
</dbReference>
<feature type="domain" description="Calcineurin-like phosphoesterase" evidence="6">
    <location>
        <begin position="175"/>
        <end position="343"/>
    </location>
</feature>
<evidence type="ECO:0000256" key="5">
    <source>
        <dbReference type="SAM" id="Phobius"/>
    </source>
</evidence>
<accession>A0A2M9XMT0</accession>
<dbReference type="InterPro" id="IPR051158">
    <property type="entry name" value="Metallophosphoesterase_sf"/>
</dbReference>
<protein>
    <submittedName>
        <fullName evidence="7">Metallophosphoesterase</fullName>
    </submittedName>
    <submittedName>
        <fullName evidence="8">Phosphohydrolase</fullName>
    </submittedName>
</protein>
<dbReference type="InterPro" id="IPR004843">
    <property type="entry name" value="Calcineurin-like_PHP"/>
</dbReference>
<evidence type="ECO:0000256" key="3">
    <source>
        <dbReference type="ARBA" id="ARBA00022801"/>
    </source>
</evidence>
<feature type="transmembrane region" description="Helical" evidence="5">
    <location>
        <begin position="7"/>
        <end position="28"/>
    </location>
</feature>
<evidence type="ECO:0000313" key="8">
    <source>
        <dbReference type="EMBL" id="PJZ28975.1"/>
    </source>
</evidence>
<dbReference type="GO" id="GO:0046872">
    <property type="term" value="F:metal ion binding"/>
    <property type="evidence" value="ECO:0007669"/>
    <property type="project" value="UniProtKB-KW"/>
</dbReference>
<feature type="transmembrane region" description="Helical" evidence="5">
    <location>
        <begin position="132"/>
        <end position="150"/>
    </location>
</feature>
<name>A0A2M9XMT0_9LEPT</name>
<evidence type="ECO:0000256" key="4">
    <source>
        <dbReference type="ARBA" id="ARBA00061089"/>
    </source>
</evidence>
<proteinExistence type="inferred from homology"/>
<dbReference type="GO" id="GO:0009245">
    <property type="term" value="P:lipid A biosynthetic process"/>
    <property type="evidence" value="ECO:0007669"/>
    <property type="project" value="TreeGrafter"/>
</dbReference>
<dbReference type="GO" id="GO:0008758">
    <property type="term" value="F:UDP-2,3-diacylglucosamine hydrolase activity"/>
    <property type="evidence" value="ECO:0007669"/>
    <property type="project" value="TreeGrafter"/>
</dbReference>
<dbReference type="CDD" id="cd07385">
    <property type="entry name" value="MPP_YkuE_C"/>
    <property type="match status" value="1"/>
</dbReference>
<dbReference type="PANTHER" id="PTHR31302:SF31">
    <property type="entry name" value="PHOSPHODIESTERASE YAEI"/>
    <property type="match status" value="1"/>
</dbReference>
<evidence type="ECO:0000256" key="1">
    <source>
        <dbReference type="ARBA" id="ARBA00001968"/>
    </source>
</evidence>
<keyword evidence="9" id="KW-1185">Reference proteome</keyword>
<comment type="similarity">
    <text evidence="4">Belongs to the metallophosphoesterase superfamily.</text>
</comment>
<keyword evidence="5" id="KW-0812">Transmembrane</keyword>